<comment type="catalytic activity">
    <reaction evidence="13 14">
        <text>di-trans,octa-cis-undecaprenyl diphosphate + H2O = di-trans,octa-cis-undecaprenyl phosphate + phosphate + H(+)</text>
        <dbReference type="Rhea" id="RHEA:28094"/>
        <dbReference type="ChEBI" id="CHEBI:15377"/>
        <dbReference type="ChEBI" id="CHEBI:15378"/>
        <dbReference type="ChEBI" id="CHEBI:43474"/>
        <dbReference type="ChEBI" id="CHEBI:58405"/>
        <dbReference type="ChEBI" id="CHEBI:60392"/>
        <dbReference type="EC" id="3.6.1.27"/>
    </reaction>
</comment>
<evidence type="ECO:0000256" key="14">
    <source>
        <dbReference type="HAMAP-Rule" id="MF_01006"/>
    </source>
</evidence>
<gene>
    <name evidence="14 15" type="primary">uppP</name>
    <name evidence="15" type="ORF">ACFFGA_01290</name>
</gene>
<sequence>MEIFDAVILGIIQGLTEFLPVSSSGHLELGKAILGSHAMPKESLLFTVVLHFATALSTIVIFRKDIFEILGGLYNAVATRRWTEEAKFSAKIIVSMIPAVIIGYKYERVFEQLFGNNIPLVGAMLIVTAVLLFLADRAKKTHKKVSLLDAFIIGIAQGIAMLPGISRSGATISTSVLLGIDKTKAARFSFLMVVPLIFGKIAKDILAGEIDYTSTNFTFLSVGFVAAFISGLFACTWMIKLVKQSKLTYFAIYCIIVGVIAIIWSIL</sequence>
<evidence type="ECO:0000256" key="3">
    <source>
        <dbReference type="ARBA" id="ARBA00012374"/>
    </source>
</evidence>
<dbReference type="GO" id="GO:0050380">
    <property type="term" value="F:undecaprenyl-diphosphatase activity"/>
    <property type="evidence" value="ECO:0007669"/>
    <property type="project" value="UniProtKB-EC"/>
</dbReference>
<protein>
    <recommendedName>
        <fullName evidence="4 14">Undecaprenyl-diphosphatase</fullName>
        <ecNumber evidence="3 14">3.6.1.27</ecNumber>
    </recommendedName>
    <alternativeName>
        <fullName evidence="12 14">Bacitracin resistance protein</fullName>
    </alternativeName>
    <alternativeName>
        <fullName evidence="11 14">Undecaprenyl pyrophosphate phosphatase</fullName>
    </alternativeName>
</protein>
<evidence type="ECO:0000256" key="9">
    <source>
        <dbReference type="ARBA" id="ARBA00023136"/>
    </source>
</evidence>
<keyword evidence="14" id="KW-0961">Cell wall biogenesis/degradation</keyword>
<comment type="miscellaneous">
    <text evidence="14">Bacitracin is thought to be involved in the inhibition of peptidoglycan synthesis by sequestering undecaprenyl diphosphate, thereby reducing the pool of lipid carrier available.</text>
</comment>
<dbReference type="Pfam" id="PF02673">
    <property type="entry name" value="BacA"/>
    <property type="match status" value="1"/>
</dbReference>
<accession>A0ABV6Q4I5</accession>
<dbReference type="Proteomes" id="UP001589832">
    <property type="component" value="Unassembled WGS sequence"/>
</dbReference>
<dbReference type="NCBIfam" id="TIGR00753">
    <property type="entry name" value="undec_PP_bacA"/>
    <property type="match status" value="1"/>
</dbReference>
<evidence type="ECO:0000256" key="10">
    <source>
        <dbReference type="ARBA" id="ARBA00023251"/>
    </source>
</evidence>
<comment type="similarity">
    <text evidence="2 14">Belongs to the UppP family.</text>
</comment>
<reference evidence="15 16" key="1">
    <citation type="submission" date="2024-09" db="EMBL/GenBank/DDBJ databases">
        <authorList>
            <person name="Sun Q."/>
            <person name="Mori K."/>
        </authorList>
    </citation>
    <scope>NUCLEOTIDE SEQUENCE [LARGE SCALE GENOMIC DNA]</scope>
    <source>
        <strain evidence="15 16">NCAIM B.02481</strain>
    </source>
</reference>
<keyword evidence="9 14" id="KW-0472">Membrane</keyword>
<evidence type="ECO:0000256" key="11">
    <source>
        <dbReference type="ARBA" id="ARBA00032707"/>
    </source>
</evidence>
<dbReference type="EC" id="3.6.1.27" evidence="3 14"/>
<evidence type="ECO:0000256" key="12">
    <source>
        <dbReference type="ARBA" id="ARBA00032932"/>
    </source>
</evidence>
<dbReference type="EMBL" id="JBHLTQ010000001">
    <property type="protein sequence ID" value="MFC0603173.1"/>
    <property type="molecule type" value="Genomic_DNA"/>
</dbReference>
<evidence type="ECO:0000256" key="7">
    <source>
        <dbReference type="ARBA" id="ARBA00022801"/>
    </source>
</evidence>
<evidence type="ECO:0000256" key="2">
    <source>
        <dbReference type="ARBA" id="ARBA00010621"/>
    </source>
</evidence>
<name>A0ABV6Q4I5_9FLAO</name>
<evidence type="ECO:0000313" key="16">
    <source>
        <dbReference type="Proteomes" id="UP001589832"/>
    </source>
</evidence>
<evidence type="ECO:0000256" key="8">
    <source>
        <dbReference type="ARBA" id="ARBA00022989"/>
    </source>
</evidence>
<keyword evidence="16" id="KW-1185">Reference proteome</keyword>
<evidence type="ECO:0000256" key="1">
    <source>
        <dbReference type="ARBA" id="ARBA00004651"/>
    </source>
</evidence>
<comment type="subcellular location">
    <subcellularLocation>
        <location evidence="1 14">Cell membrane</location>
        <topology evidence="1 14">Multi-pass membrane protein</topology>
    </subcellularLocation>
</comment>
<proteinExistence type="inferred from homology"/>
<feature type="transmembrane region" description="Helical" evidence="14">
    <location>
        <begin position="147"/>
        <end position="165"/>
    </location>
</feature>
<evidence type="ECO:0000313" key="15">
    <source>
        <dbReference type="EMBL" id="MFC0603173.1"/>
    </source>
</evidence>
<organism evidence="15 16">
    <name type="scientific">Winogradskyella pulchriflava</name>
    <dbReference type="NCBI Taxonomy" id="1110688"/>
    <lineage>
        <taxon>Bacteria</taxon>
        <taxon>Pseudomonadati</taxon>
        <taxon>Bacteroidota</taxon>
        <taxon>Flavobacteriia</taxon>
        <taxon>Flavobacteriales</taxon>
        <taxon>Flavobacteriaceae</taxon>
        <taxon>Winogradskyella</taxon>
    </lineage>
</organism>
<keyword evidence="10 14" id="KW-0046">Antibiotic resistance</keyword>
<keyword evidence="14" id="KW-0573">Peptidoglycan synthesis</keyword>
<dbReference type="PANTHER" id="PTHR30622:SF2">
    <property type="entry name" value="UNDECAPRENYL-DIPHOSPHATASE"/>
    <property type="match status" value="1"/>
</dbReference>
<keyword evidence="7 14" id="KW-0378">Hydrolase</keyword>
<keyword evidence="14" id="KW-0133">Cell shape</keyword>
<feature type="transmembrane region" description="Helical" evidence="14">
    <location>
        <begin position="118"/>
        <end position="135"/>
    </location>
</feature>
<keyword evidence="6 14" id="KW-0812">Transmembrane</keyword>
<feature type="transmembrane region" description="Helical" evidence="14">
    <location>
        <begin position="185"/>
        <end position="206"/>
    </location>
</feature>
<comment type="caution">
    <text evidence="15">The sequence shown here is derived from an EMBL/GenBank/DDBJ whole genome shotgun (WGS) entry which is preliminary data.</text>
</comment>
<evidence type="ECO:0000256" key="4">
    <source>
        <dbReference type="ARBA" id="ARBA00021581"/>
    </source>
</evidence>
<dbReference type="InterPro" id="IPR003824">
    <property type="entry name" value="UppP"/>
</dbReference>
<dbReference type="PANTHER" id="PTHR30622">
    <property type="entry name" value="UNDECAPRENYL-DIPHOSPHATASE"/>
    <property type="match status" value="1"/>
</dbReference>
<feature type="transmembrane region" description="Helical" evidence="14">
    <location>
        <begin position="218"/>
        <end position="241"/>
    </location>
</feature>
<evidence type="ECO:0000256" key="13">
    <source>
        <dbReference type="ARBA" id="ARBA00047594"/>
    </source>
</evidence>
<evidence type="ECO:0000256" key="5">
    <source>
        <dbReference type="ARBA" id="ARBA00022475"/>
    </source>
</evidence>
<keyword evidence="5 14" id="KW-1003">Cell membrane</keyword>
<keyword evidence="8 14" id="KW-1133">Transmembrane helix</keyword>
<feature type="transmembrane region" description="Helical" evidence="14">
    <location>
        <begin position="44"/>
        <end position="62"/>
    </location>
</feature>
<comment type="function">
    <text evidence="14">Catalyzes the dephosphorylation of undecaprenyl diphosphate (UPP). Confers resistance to bacitracin.</text>
</comment>
<evidence type="ECO:0000256" key="6">
    <source>
        <dbReference type="ARBA" id="ARBA00022692"/>
    </source>
</evidence>
<dbReference type="HAMAP" id="MF_01006">
    <property type="entry name" value="Undec_diphosphatase"/>
    <property type="match status" value="1"/>
</dbReference>
<feature type="transmembrane region" description="Helical" evidence="14">
    <location>
        <begin position="247"/>
        <end position="266"/>
    </location>
</feature>
<dbReference type="RefSeq" id="WP_386058514.1">
    <property type="nucleotide sequence ID" value="NZ_JBHLTQ010000001.1"/>
</dbReference>